<dbReference type="Proteomes" id="UP001151760">
    <property type="component" value="Unassembled WGS sequence"/>
</dbReference>
<protein>
    <recommendedName>
        <fullName evidence="4">Myb/SANT-like domain-containing protein</fullName>
    </recommendedName>
</protein>
<feature type="region of interest" description="Disordered" evidence="1">
    <location>
        <begin position="1"/>
        <end position="33"/>
    </location>
</feature>
<accession>A0ABQ4YZ74</accession>
<keyword evidence="3" id="KW-1185">Reference proteome</keyword>
<evidence type="ECO:0000313" key="3">
    <source>
        <dbReference type="Proteomes" id="UP001151760"/>
    </source>
</evidence>
<comment type="caution">
    <text evidence="2">The sequence shown here is derived from an EMBL/GenBank/DDBJ whole genome shotgun (WGS) entry which is preliminary data.</text>
</comment>
<organism evidence="2 3">
    <name type="scientific">Tanacetum coccineum</name>
    <dbReference type="NCBI Taxonomy" id="301880"/>
    <lineage>
        <taxon>Eukaryota</taxon>
        <taxon>Viridiplantae</taxon>
        <taxon>Streptophyta</taxon>
        <taxon>Embryophyta</taxon>
        <taxon>Tracheophyta</taxon>
        <taxon>Spermatophyta</taxon>
        <taxon>Magnoliopsida</taxon>
        <taxon>eudicotyledons</taxon>
        <taxon>Gunneridae</taxon>
        <taxon>Pentapetalae</taxon>
        <taxon>asterids</taxon>
        <taxon>campanulids</taxon>
        <taxon>Asterales</taxon>
        <taxon>Asteraceae</taxon>
        <taxon>Asteroideae</taxon>
        <taxon>Anthemideae</taxon>
        <taxon>Anthemidinae</taxon>
        <taxon>Tanacetum</taxon>
    </lineage>
</organism>
<name>A0ABQ4YZ74_9ASTR</name>
<evidence type="ECO:0000313" key="2">
    <source>
        <dbReference type="EMBL" id="GJS83184.1"/>
    </source>
</evidence>
<reference evidence="2" key="1">
    <citation type="journal article" date="2022" name="Int. J. Mol. Sci.">
        <title>Draft Genome of Tanacetum Coccineum: Genomic Comparison of Closely Related Tanacetum-Family Plants.</title>
        <authorList>
            <person name="Yamashiro T."/>
            <person name="Shiraishi A."/>
            <person name="Nakayama K."/>
            <person name="Satake H."/>
        </authorList>
    </citation>
    <scope>NUCLEOTIDE SEQUENCE</scope>
</reference>
<dbReference type="EMBL" id="BQNB010010882">
    <property type="protein sequence ID" value="GJS83184.1"/>
    <property type="molecule type" value="Genomic_DNA"/>
</dbReference>
<proteinExistence type="predicted"/>
<reference evidence="2" key="2">
    <citation type="submission" date="2022-01" db="EMBL/GenBank/DDBJ databases">
        <authorList>
            <person name="Yamashiro T."/>
            <person name="Shiraishi A."/>
            <person name="Satake H."/>
            <person name="Nakayama K."/>
        </authorList>
    </citation>
    <scope>NUCLEOTIDE SEQUENCE</scope>
</reference>
<evidence type="ECO:0008006" key="4">
    <source>
        <dbReference type="Google" id="ProtNLM"/>
    </source>
</evidence>
<sequence length="145" mass="16902">MSQEDIVTDEESDSDSDAENIPSSTLEESSKSKPLKKFTYITEFGKTYQMTEEEKKNQKGIEELAKAERKGLTNLKVYRDDDTTKVIYNFKVSDLHIGKWKEVLDACLNRTGAGWKIIYTQMRQRLDHVMKNWNRTSTALWKNKI</sequence>
<gene>
    <name evidence="2" type="ORF">Tco_0749725</name>
</gene>
<evidence type="ECO:0000256" key="1">
    <source>
        <dbReference type="SAM" id="MobiDB-lite"/>
    </source>
</evidence>
<feature type="compositionally biased region" description="Acidic residues" evidence="1">
    <location>
        <begin position="1"/>
        <end position="18"/>
    </location>
</feature>